<dbReference type="EMBL" id="AFWE01000078">
    <property type="protein sequence ID" value="EGU38677.1"/>
    <property type="molecule type" value="Genomic_DNA"/>
</dbReference>
<evidence type="ECO:0000313" key="3">
    <source>
        <dbReference type="Proteomes" id="UP000004349"/>
    </source>
</evidence>
<comment type="caution">
    <text evidence="2">The sequence shown here is derived from an EMBL/GenBank/DDBJ whole genome shotgun (WGS) entry which is preliminary data.</text>
</comment>
<feature type="domain" description="Flp pilus assembly protein RcpC/CpaB" evidence="1">
    <location>
        <begin position="120"/>
        <end position="225"/>
    </location>
</feature>
<reference evidence="2 3" key="1">
    <citation type="journal article" date="2012" name="Int. J. Syst. Evol. Microbiol.">
        <title>Vibrio caribbeanicus sp. nov., isolated from the marine sponge Scleritoderma cyanea.</title>
        <authorList>
            <person name="Hoffmann M."/>
            <person name="Monday S.R."/>
            <person name="Allard M.W."/>
            <person name="Strain E.A."/>
            <person name="Whittaker P."/>
            <person name="Naum M."/>
            <person name="McCarthy P.J."/>
            <person name="Lopez J.V."/>
            <person name="Fischer M."/>
            <person name="Brown E.W."/>
        </authorList>
    </citation>
    <scope>NUCLEOTIDE SEQUENCE [LARGE SCALE GENOMIC DNA]</scope>
    <source>
        <strain evidence="2 3">LMG 19158</strain>
    </source>
</reference>
<dbReference type="eggNOG" id="COG3745">
    <property type="taxonomic scope" value="Bacteria"/>
</dbReference>
<proteinExistence type="predicted"/>
<dbReference type="RefSeq" id="WP_005594396.1">
    <property type="nucleotide sequence ID" value="NZ_AFWE01000078.1"/>
</dbReference>
<dbReference type="NCBIfam" id="TIGR03177">
    <property type="entry name" value="pilus_cpaB"/>
    <property type="match status" value="1"/>
</dbReference>
<name>F9RLX7_9VIBR</name>
<protein>
    <submittedName>
        <fullName evidence="2">Flp pilus assembly protein CpaB</fullName>
    </submittedName>
</protein>
<evidence type="ECO:0000259" key="1">
    <source>
        <dbReference type="Pfam" id="PF16976"/>
    </source>
</evidence>
<accession>F9RLX7</accession>
<evidence type="ECO:0000313" key="2">
    <source>
        <dbReference type="EMBL" id="EGU38677.1"/>
    </source>
</evidence>
<dbReference type="AlphaFoldDB" id="F9RLX7"/>
<dbReference type="Proteomes" id="UP000004349">
    <property type="component" value="Unassembled WGS sequence"/>
</dbReference>
<dbReference type="Pfam" id="PF16976">
    <property type="entry name" value="RcpC"/>
    <property type="match status" value="1"/>
</dbReference>
<gene>
    <name evidence="2" type="ORF">VIS19158_02670</name>
</gene>
<sequence>MRSKILMLIALVAIAAGIFGLLLSKSEPTPEIKVAEQIPEIFFKSYVLANGNVTKGGQVNRADFKIVKLSENEANQKGFDQDALFDFEHGSIYRTDLTEGQTVFASDVVQPSQPNYIELTLAKDHVPYPIEVSPSAIVGGVINIGSYVDILALTGHQNPDPESEKQKKKQVSINPVLTNVKVLKISVENIDSGFGQGEIEQNYLILELDRKQVAVLTIAKNISAIEVHKSIGNYSLTELEANAGDVLPDFKAIKELRAEQIVVN</sequence>
<dbReference type="InterPro" id="IPR017592">
    <property type="entry name" value="Pilus_assmbl_Flp-typ_CpaB"/>
</dbReference>
<organism evidence="2 3">
    <name type="scientific">Vibrio scophthalmi LMG 19158</name>
    <dbReference type="NCBI Taxonomy" id="870967"/>
    <lineage>
        <taxon>Bacteria</taxon>
        <taxon>Pseudomonadati</taxon>
        <taxon>Pseudomonadota</taxon>
        <taxon>Gammaproteobacteria</taxon>
        <taxon>Vibrionales</taxon>
        <taxon>Vibrionaceae</taxon>
        <taxon>Vibrio</taxon>
    </lineage>
</organism>
<dbReference type="InterPro" id="IPR031571">
    <property type="entry name" value="RcpC_dom"/>
</dbReference>